<dbReference type="EMBL" id="MGKJ01000010">
    <property type="protein sequence ID" value="OGN24590.1"/>
    <property type="molecule type" value="Genomic_DNA"/>
</dbReference>
<dbReference type="STRING" id="1802695.A3A13_00740"/>
<gene>
    <name evidence="1" type="ORF">A3A13_00740</name>
</gene>
<comment type="caution">
    <text evidence="1">The sequence shown here is derived from an EMBL/GenBank/DDBJ whole genome shotgun (WGS) entry which is preliminary data.</text>
</comment>
<protein>
    <recommendedName>
        <fullName evidence="3">t-SNARE coiled-coil homology domain-containing protein</fullName>
    </recommendedName>
</protein>
<accession>A0A1F8GHR7</accession>
<sequence length="92" mass="10631">MTNKKMTIDSLARMTAEQFAKVDERFDEVDKRFDAVDARFDKVDNDMAEVKSALKTVLDVVLEIPSKKAFERLDDKVQTFDARLMSVEKKVK</sequence>
<proteinExistence type="predicted"/>
<dbReference type="Gene3D" id="3.90.20.10">
    <property type="match status" value="1"/>
</dbReference>
<dbReference type="AlphaFoldDB" id="A0A1F8GHR7"/>
<evidence type="ECO:0000313" key="2">
    <source>
        <dbReference type="Proteomes" id="UP000178911"/>
    </source>
</evidence>
<dbReference type="Proteomes" id="UP000178911">
    <property type="component" value="Unassembled WGS sequence"/>
</dbReference>
<organism evidence="1 2">
    <name type="scientific">Candidatus Yanofskybacteria bacterium RIFCSPLOWO2_01_FULL_43_22</name>
    <dbReference type="NCBI Taxonomy" id="1802695"/>
    <lineage>
        <taxon>Bacteria</taxon>
        <taxon>Candidatus Yanofskyibacteriota</taxon>
    </lineage>
</organism>
<evidence type="ECO:0000313" key="1">
    <source>
        <dbReference type="EMBL" id="OGN24590.1"/>
    </source>
</evidence>
<name>A0A1F8GHR7_9BACT</name>
<evidence type="ECO:0008006" key="3">
    <source>
        <dbReference type="Google" id="ProtNLM"/>
    </source>
</evidence>
<reference evidence="1 2" key="1">
    <citation type="journal article" date="2016" name="Nat. Commun.">
        <title>Thousands of microbial genomes shed light on interconnected biogeochemical processes in an aquifer system.</title>
        <authorList>
            <person name="Anantharaman K."/>
            <person name="Brown C.T."/>
            <person name="Hug L.A."/>
            <person name="Sharon I."/>
            <person name="Castelle C.J."/>
            <person name="Probst A.J."/>
            <person name="Thomas B.C."/>
            <person name="Singh A."/>
            <person name="Wilkins M.J."/>
            <person name="Karaoz U."/>
            <person name="Brodie E.L."/>
            <person name="Williams K.H."/>
            <person name="Hubbard S.S."/>
            <person name="Banfield J.F."/>
        </authorList>
    </citation>
    <scope>NUCLEOTIDE SEQUENCE [LARGE SCALE GENOMIC DNA]</scope>
</reference>